<gene>
    <name evidence="5" type="ordered locus">Thexy_1648</name>
</gene>
<dbReference type="InterPro" id="IPR010229">
    <property type="entry name" value="Pept_M38_dipep"/>
</dbReference>
<accession>F6BHS8</accession>
<dbReference type="GO" id="GO:0046872">
    <property type="term" value="F:metal ion binding"/>
    <property type="evidence" value="ECO:0007669"/>
    <property type="project" value="UniProtKB-KW"/>
</dbReference>
<sequence>MFLLLKGAEVYAPKYIGKMDLLTCNERIVKIAKDIHIRDLPELSTIDLSGHIILPGFIDQHVHIAGGGGEGGPATRTPEIKLTELTKAGITTVVGLLGADGITRSMTELLAKARALDEEGLTTYIYTGAYELPTRTLTNSVRSDVAIIDKVLGTGEIAISDHRSAQPTEEDLTKLAAEARVGGLLGNKPGIVHLHVGDGIRGLTPVIDIVKNTEIPVTQFIPTHVNRNGHLFSQAMEFLKMGGRIDLTSDIKPDENSKTALKPIDAVRKIVENNLPLDNVTMSSDSNGSIPVFDENKKLIKVMVGSTLTLYRDLKEIIANGVLPLEAAIKIITENVAKVLLLYPKKGCIKENSDADLVVLDKNLNISSVIAKGQFMIKFHEIVKKGTFE</sequence>
<proteinExistence type="inferred from homology"/>
<comment type="PTM">
    <text evidence="1">Carboxylation allows a single lysine to coordinate two zinc ions.</text>
</comment>
<comment type="cofactor">
    <cofactor evidence="1 3">
        <name>Zn(2+)</name>
        <dbReference type="ChEBI" id="CHEBI:29105"/>
    </cofactor>
    <text evidence="1 3">Binds 2 Zn(2+) ions per subunit.</text>
</comment>
<evidence type="ECO:0000313" key="6">
    <source>
        <dbReference type="Proteomes" id="UP000007239"/>
    </source>
</evidence>
<comment type="function">
    <text evidence="1">Catalyzes the hydrolytic cleavage of a subset of L-isoaspartyl (L-beta-aspartyl) dipeptides. Used to degrade proteins damaged by L-isoaspartyl residues formation.</text>
</comment>
<dbReference type="Gene3D" id="3.20.20.140">
    <property type="entry name" value="Metal-dependent hydrolases"/>
    <property type="match status" value="1"/>
</dbReference>
<dbReference type="RefSeq" id="WP_013788412.1">
    <property type="nucleotide sequence ID" value="NC_015555.1"/>
</dbReference>
<evidence type="ECO:0000256" key="2">
    <source>
        <dbReference type="PIRSR" id="PIRSR001238-1"/>
    </source>
</evidence>
<dbReference type="GO" id="GO:0016810">
    <property type="term" value="F:hydrolase activity, acting on carbon-nitrogen (but not peptide) bonds"/>
    <property type="evidence" value="ECO:0007669"/>
    <property type="project" value="InterPro"/>
</dbReference>
<feature type="domain" description="Amidohydrolase-related" evidence="4">
    <location>
        <begin position="52"/>
        <end position="374"/>
    </location>
</feature>
<feature type="binding site" evidence="3">
    <location>
        <position position="61"/>
    </location>
    <ligand>
        <name>Zn(2+)</name>
        <dbReference type="ChEBI" id="CHEBI:29105"/>
        <label>1</label>
        <note>catalytic</note>
    </ligand>
</feature>
<dbReference type="GO" id="GO:0008237">
    <property type="term" value="F:metallopeptidase activity"/>
    <property type="evidence" value="ECO:0007669"/>
    <property type="project" value="UniProtKB-KW"/>
</dbReference>
<dbReference type="EMBL" id="CP002739">
    <property type="protein sequence ID" value="AEF17677.1"/>
    <property type="molecule type" value="Genomic_DNA"/>
</dbReference>
<reference evidence="5" key="1">
    <citation type="submission" date="2011-05" db="EMBL/GenBank/DDBJ databases">
        <title>Complete sequence of Thermoanaerobacterium xylanolyticum LX-11.</title>
        <authorList>
            <consortium name="US DOE Joint Genome Institute"/>
            <person name="Lucas S."/>
            <person name="Han J."/>
            <person name="Lapidus A."/>
            <person name="Cheng J.-F."/>
            <person name="Goodwin L."/>
            <person name="Pitluck S."/>
            <person name="Peters L."/>
            <person name="Mikhailova N."/>
            <person name="Lu M."/>
            <person name="Han C."/>
            <person name="Tapia R."/>
            <person name="Land M."/>
            <person name="Hauser L."/>
            <person name="Kyrpides N."/>
            <person name="Ivanova N."/>
            <person name="Pagani I."/>
            <person name="Hemme C."/>
            <person name="Woyke T."/>
        </authorList>
    </citation>
    <scope>NUCLEOTIDE SEQUENCE</scope>
    <source>
        <strain evidence="5">LX-11</strain>
    </source>
</reference>
<name>F6BHS8_THEXL</name>
<keyword evidence="1" id="KW-0482">Metalloprotease</keyword>
<dbReference type="SUPFAM" id="SSF51556">
    <property type="entry name" value="Metallo-dependent hydrolases"/>
    <property type="match status" value="1"/>
</dbReference>
<comment type="similarity">
    <text evidence="1">Belongs to the peptidase M38 family.</text>
</comment>
<dbReference type="eggNOG" id="COG0044">
    <property type="taxonomic scope" value="Bacteria"/>
</dbReference>
<dbReference type="AlphaFoldDB" id="F6BHS8"/>
<comment type="subcellular location">
    <subcellularLocation>
        <location evidence="1">Cytoplasm</location>
    </subcellularLocation>
</comment>
<dbReference type="EC" id="3.4.19.-" evidence="1"/>
<evidence type="ECO:0000256" key="1">
    <source>
        <dbReference type="PIRNR" id="PIRNR001238"/>
    </source>
</evidence>
<dbReference type="PIRSF" id="PIRSF001238">
    <property type="entry name" value="IadA"/>
    <property type="match status" value="1"/>
</dbReference>
<evidence type="ECO:0000256" key="3">
    <source>
        <dbReference type="PIRSR" id="PIRSR001238-3"/>
    </source>
</evidence>
<dbReference type="Proteomes" id="UP000007239">
    <property type="component" value="Chromosome"/>
</dbReference>
<dbReference type="PANTHER" id="PTHR11647:SF1">
    <property type="entry name" value="COLLAPSIN RESPONSE MEDIATOR PROTEIN"/>
    <property type="match status" value="1"/>
</dbReference>
<protein>
    <recommendedName>
        <fullName evidence="1">Isoaspartyl dipeptidase</fullName>
        <ecNumber evidence="1">3.4.19.-</ecNumber>
    </recommendedName>
</protein>
<feature type="binding site" evidence="3">
    <location>
        <position position="224"/>
    </location>
    <ligand>
        <name>Zn(2+)</name>
        <dbReference type="ChEBI" id="CHEBI:29105"/>
        <label>2</label>
        <note>catalytic</note>
    </ligand>
</feature>
<feature type="binding site" evidence="3">
    <location>
        <position position="195"/>
    </location>
    <ligand>
        <name>Zn(2+)</name>
        <dbReference type="ChEBI" id="CHEBI:29105"/>
        <label>2</label>
        <note>catalytic</note>
    </ligand>
</feature>
<dbReference type="STRING" id="858215.Thexy_1648"/>
<keyword evidence="1 3" id="KW-0479">Metal-binding</keyword>
<dbReference type="InterPro" id="IPR011059">
    <property type="entry name" value="Metal-dep_hydrolase_composite"/>
</dbReference>
<dbReference type="Pfam" id="PF01979">
    <property type="entry name" value="Amidohydro_1"/>
    <property type="match status" value="1"/>
</dbReference>
<evidence type="ECO:0000313" key="5">
    <source>
        <dbReference type="EMBL" id="AEF17677.1"/>
    </source>
</evidence>
<dbReference type="PANTHER" id="PTHR11647">
    <property type="entry name" value="HYDRANTOINASE/DIHYDROPYRIMIDINASE FAMILY MEMBER"/>
    <property type="match status" value="1"/>
</dbReference>
<dbReference type="SUPFAM" id="SSF51338">
    <property type="entry name" value="Composite domain of metallo-dependent hydrolases"/>
    <property type="match status" value="1"/>
</dbReference>
<dbReference type="InterPro" id="IPR006680">
    <property type="entry name" value="Amidohydro-rel"/>
</dbReference>
<dbReference type="KEGG" id="txy:Thexy_1648"/>
<keyword evidence="6" id="KW-1185">Reference proteome</keyword>
<feature type="binding site" evidence="3">
    <location>
        <position position="285"/>
    </location>
    <ligand>
        <name>Zn(2+)</name>
        <dbReference type="ChEBI" id="CHEBI:29105"/>
        <label>1</label>
        <note>catalytic</note>
    </ligand>
</feature>
<keyword evidence="1" id="KW-0378">Hydrolase</keyword>
<dbReference type="NCBIfam" id="TIGR01975">
    <property type="entry name" value="isoAsp_dipep"/>
    <property type="match status" value="1"/>
</dbReference>
<dbReference type="GO" id="GO:0008798">
    <property type="term" value="F:beta-aspartyl-peptidase activity"/>
    <property type="evidence" value="ECO:0007669"/>
    <property type="project" value="InterPro"/>
</dbReference>
<organism evidence="5 6">
    <name type="scientific">Thermoanaerobacterium xylanolyticum (strain ATCC 49914 / DSM 7097 / LX-11)</name>
    <dbReference type="NCBI Taxonomy" id="858215"/>
    <lineage>
        <taxon>Bacteria</taxon>
        <taxon>Bacillati</taxon>
        <taxon>Bacillota</taxon>
        <taxon>Clostridia</taxon>
        <taxon>Thermoanaerobacterales</taxon>
        <taxon>Thermoanaerobacteraceae</taxon>
        <taxon>Thermoanaerobacterium</taxon>
    </lineage>
</organism>
<keyword evidence="1" id="KW-0645">Protease</keyword>
<dbReference type="InterPro" id="IPR050378">
    <property type="entry name" value="Metallo-dep_Hydrolases_sf"/>
</dbReference>
<dbReference type="GO" id="GO:0005737">
    <property type="term" value="C:cytoplasm"/>
    <property type="evidence" value="ECO:0007669"/>
    <property type="project" value="UniProtKB-SubCell"/>
</dbReference>
<feature type="active site" description="Proton acceptor" evidence="2">
    <location>
        <position position="285"/>
    </location>
</feature>
<feature type="binding site" evidence="3">
    <location>
        <position position="63"/>
    </location>
    <ligand>
        <name>Zn(2+)</name>
        <dbReference type="ChEBI" id="CHEBI:29105"/>
        <label>1</label>
        <note>catalytic</note>
    </ligand>
</feature>
<dbReference type="Gene3D" id="2.30.40.10">
    <property type="entry name" value="Urease, subunit C, domain 1"/>
    <property type="match status" value="1"/>
</dbReference>
<evidence type="ECO:0000259" key="4">
    <source>
        <dbReference type="Pfam" id="PF01979"/>
    </source>
</evidence>
<dbReference type="HOGENOM" id="CLU_058216_0_0_9"/>
<dbReference type="GO" id="GO:0006508">
    <property type="term" value="P:proteolysis"/>
    <property type="evidence" value="ECO:0007669"/>
    <property type="project" value="UniProtKB-KW"/>
</dbReference>
<keyword evidence="1 3" id="KW-0862">Zinc</keyword>
<dbReference type="InterPro" id="IPR032466">
    <property type="entry name" value="Metal_Hydrolase"/>
</dbReference>